<accession>A0ABV9RSZ6</accession>
<comment type="caution">
    <text evidence="2">The sequence shown here is derived from an EMBL/GenBank/DDBJ whole genome shotgun (WGS) entry which is preliminary data.</text>
</comment>
<keyword evidence="1" id="KW-0472">Membrane</keyword>
<evidence type="ECO:0000256" key="1">
    <source>
        <dbReference type="SAM" id="Phobius"/>
    </source>
</evidence>
<dbReference type="Proteomes" id="UP001595859">
    <property type="component" value="Unassembled WGS sequence"/>
</dbReference>
<evidence type="ECO:0000313" key="2">
    <source>
        <dbReference type="EMBL" id="MFC4851999.1"/>
    </source>
</evidence>
<keyword evidence="1" id="KW-1133">Transmembrane helix</keyword>
<gene>
    <name evidence="2" type="ORF">ACFPCV_00685</name>
</gene>
<sequence>MESSRPGAPPAREPRRYPVAPIVFGVIAAVVAVWITVVAVNDRDPEATVEAYLTAITEKDVDGALALVSRYGYGVPYGDTAVFLSPEAIGDDWWVVSVTETDRVLRSTATVKAVLGGPGGTAEGVFTVDEHDGEWLMSDPFVRVRFPPSPLAYIRVNDKVVPRPYDLNNRRSYVLFPGTYRFYESVRDVVETRGTEVVAAFPPSDSHETTIVPAALTPGRETLAQLQKVLRERIDECARFATQAPYGGCPFATDGEIDTPDGKRVTDLHGLTWKVTTYPVAEMTDQRTDQYSAGFTLRSTEPGAMALSGSGTDSDGNPATFTVTCRIDLTGLLAGVGADGKVALVDAPGARTPAAGTFNTCLRNT</sequence>
<keyword evidence="1" id="KW-0812">Transmembrane</keyword>
<name>A0ABV9RSZ6_9PSEU</name>
<evidence type="ECO:0000313" key="3">
    <source>
        <dbReference type="Proteomes" id="UP001595859"/>
    </source>
</evidence>
<dbReference type="RefSeq" id="WP_378053304.1">
    <property type="nucleotide sequence ID" value="NZ_JBHSIS010000002.1"/>
</dbReference>
<feature type="transmembrane region" description="Helical" evidence="1">
    <location>
        <begin position="21"/>
        <end position="40"/>
    </location>
</feature>
<dbReference type="EMBL" id="JBHSIS010000002">
    <property type="protein sequence ID" value="MFC4851999.1"/>
    <property type="molecule type" value="Genomic_DNA"/>
</dbReference>
<reference evidence="3" key="1">
    <citation type="journal article" date="2019" name="Int. J. Syst. Evol. Microbiol.">
        <title>The Global Catalogue of Microorganisms (GCM) 10K type strain sequencing project: providing services to taxonomists for standard genome sequencing and annotation.</title>
        <authorList>
            <consortium name="The Broad Institute Genomics Platform"/>
            <consortium name="The Broad Institute Genome Sequencing Center for Infectious Disease"/>
            <person name="Wu L."/>
            <person name="Ma J."/>
        </authorList>
    </citation>
    <scope>NUCLEOTIDE SEQUENCE [LARGE SCALE GENOMIC DNA]</scope>
    <source>
        <strain evidence="3">ZS-22-S1</strain>
    </source>
</reference>
<organism evidence="2 3">
    <name type="scientific">Actinophytocola glycyrrhizae</name>
    <dbReference type="NCBI Taxonomy" id="2044873"/>
    <lineage>
        <taxon>Bacteria</taxon>
        <taxon>Bacillati</taxon>
        <taxon>Actinomycetota</taxon>
        <taxon>Actinomycetes</taxon>
        <taxon>Pseudonocardiales</taxon>
        <taxon>Pseudonocardiaceae</taxon>
    </lineage>
</organism>
<protein>
    <submittedName>
        <fullName evidence="2">Uncharacterized protein</fullName>
    </submittedName>
</protein>
<keyword evidence="3" id="KW-1185">Reference proteome</keyword>
<proteinExistence type="predicted"/>